<dbReference type="AlphaFoldDB" id="A0A7Y9S2X1"/>
<evidence type="ECO:0000313" key="3">
    <source>
        <dbReference type="EMBL" id="NYG60331.1"/>
    </source>
</evidence>
<evidence type="ECO:0000313" key="4">
    <source>
        <dbReference type="Proteomes" id="UP000540656"/>
    </source>
</evidence>
<organism evidence="3 4">
    <name type="scientific">Nocardioides daedukensis</name>
    <dbReference type="NCBI Taxonomy" id="634462"/>
    <lineage>
        <taxon>Bacteria</taxon>
        <taxon>Bacillati</taxon>
        <taxon>Actinomycetota</taxon>
        <taxon>Actinomycetes</taxon>
        <taxon>Propionibacteriales</taxon>
        <taxon>Nocardioidaceae</taxon>
        <taxon>Nocardioides</taxon>
    </lineage>
</organism>
<sequence length="83" mass="9087">MTADLIALHMGQLHAYEQYLVFTLAFGPFVLLGIVVFFVRRRDLAQEQAQEQAQEESTSVTDADPTASEGETGSVSATRPRAT</sequence>
<gene>
    <name evidence="3" type="ORF">BJ980_003254</name>
</gene>
<proteinExistence type="predicted"/>
<keyword evidence="2" id="KW-0472">Membrane</keyword>
<name>A0A7Y9S2X1_9ACTN</name>
<keyword evidence="2" id="KW-1133">Transmembrane helix</keyword>
<dbReference type="EMBL" id="JACCAA010000001">
    <property type="protein sequence ID" value="NYG60331.1"/>
    <property type="molecule type" value="Genomic_DNA"/>
</dbReference>
<comment type="caution">
    <text evidence="3">The sequence shown here is derived from an EMBL/GenBank/DDBJ whole genome shotgun (WGS) entry which is preliminary data.</text>
</comment>
<feature type="transmembrane region" description="Helical" evidence="2">
    <location>
        <begin position="20"/>
        <end position="39"/>
    </location>
</feature>
<feature type="region of interest" description="Disordered" evidence="1">
    <location>
        <begin position="48"/>
        <end position="83"/>
    </location>
</feature>
<evidence type="ECO:0000256" key="2">
    <source>
        <dbReference type="SAM" id="Phobius"/>
    </source>
</evidence>
<evidence type="ECO:0000256" key="1">
    <source>
        <dbReference type="SAM" id="MobiDB-lite"/>
    </source>
</evidence>
<reference evidence="3 4" key="1">
    <citation type="submission" date="2020-07" db="EMBL/GenBank/DDBJ databases">
        <title>Sequencing the genomes of 1000 actinobacteria strains.</title>
        <authorList>
            <person name="Klenk H.-P."/>
        </authorList>
    </citation>
    <scope>NUCLEOTIDE SEQUENCE [LARGE SCALE GENOMIC DNA]</scope>
    <source>
        <strain evidence="3 4">DSM 23819</strain>
    </source>
</reference>
<keyword evidence="2" id="KW-0812">Transmembrane</keyword>
<dbReference type="Proteomes" id="UP000540656">
    <property type="component" value="Unassembled WGS sequence"/>
</dbReference>
<dbReference type="RefSeq" id="WP_179503271.1">
    <property type="nucleotide sequence ID" value="NZ_JACCAA010000001.1"/>
</dbReference>
<accession>A0A7Y9S2X1</accession>
<protein>
    <submittedName>
        <fullName evidence="3">Uncharacterized protein</fullName>
    </submittedName>
</protein>
<keyword evidence="4" id="KW-1185">Reference proteome</keyword>